<evidence type="ECO:0000313" key="2">
    <source>
        <dbReference type="Proteomes" id="UP000283585"/>
    </source>
</evidence>
<comment type="caution">
    <text evidence="1">The sequence shown here is derived from an EMBL/GenBank/DDBJ whole genome shotgun (WGS) entry which is preliminary data.</text>
</comment>
<accession>A0A411ZUI7</accession>
<name>A0A411ZUI7_9FIRM</name>
<reference evidence="1 2" key="1">
    <citation type="submission" date="2018-08" db="EMBL/GenBank/DDBJ databases">
        <title>A genome reference for cultivated species of the human gut microbiota.</title>
        <authorList>
            <person name="Zou Y."/>
            <person name="Xue W."/>
            <person name="Luo G."/>
        </authorList>
    </citation>
    <scope>NUCLEOTIDE SEQUENCE [LARGE SCALE GENOMIC DNA]</scope>
    <source>
        <strain evidence="1 2">AF29-2BH</strain>
    </source>
</reference>
<proteinExistence type="predicted"/>
<dbReference type="AlphaFoldDB" id="A0A411ZUI7"/>
<dbReference type="Proteomes" id="UP000283585">
    <property type="component" value="Unassembled WGS sequence"/>
</dbReference>
<dbReference type="EMBL" id="QRSS01000004">
    <property type="protein sequence ID" value="RGQ06490.1"/>
    <property type="molecule type" value="Genomic_DNA"/>
</dbReference>
<protein>
    <submittedName>
        <fullName evidence="1">Uncharacterized protein</fullName>
    </submittedName>
</protein>
<dbReference type="RefSeq" id="WP_118044432.1">
    <property type="nucleotide sequence ID" value="NZ_QRSS01000004.1"/>
</dbReference>
<sequence>MLNARRILKNINKMTQQEKIGLHSGRKMWLLDVAVDDDFGNIPREVMFTCIRMYIEQQCKNGYKTFPLWLHDLYNSAGHGMQLRIGKTIDAMTVRKVNRIDDYAVIRLLRDKPQNVVINIEALINDLDDIYNLDEQREMESEQTVIDRWTWIIACGIKAVLPESELQAEGEFSGYEEHTVSYAAAQALERVNGMHYIEGEKVTDGMIKIAVDKRFLSNEFSGNYEEITAPYADCKRWNNSNPPELQIVFESYDSETGLCRAKKPIECKIQTDKKYNAAYSYKRQQRQRGSRDIIPPVINVADLNVEVPECLLN</sequence>
<gene>
    <name evidence="1" type="ORF">DWZ12_04700</name>
</gene>
<organism evidence="1 2">
    <name type="scientific">Blautia obeum</name>
    <dbReference type="NCBI Taxonomy" id="40520"/>
    <lineage>
        <taxon>Bacteria</taxon>
        <taxon>Bacillati</taxon>
        <taxon>Bacillota</taxon>
        <taxon>Clostridia</taxon>
        <taxon>Lachnospirales</taxon>
        <taxon>Lachnospiraceae</taxon>
        <taxon>Blautia</taxon>
    </lineage>
</organism>
<evidence type="ECO:0000313" key="1">
    <source>
        <dbReference type="EMBL" id="RGQ06490.1"/>
    </source>
</evidence>